<organism evidence="4 5">
    <name type="scientific">Ogataea philodendri</name>
    <dbReference type="NCBI Taxonomy" id="1378263"/>
    <lineage>
        <taxon>Eukaryota</taxon>
        <taxon>Fungi</taxon>
        <taxon>Dikarya</taxon>
        <taxon>Ascomycota</taxon>
        <taxon>Saccharomycotina</taxon>
        <taxon>Pichiomycetes</taxon>
        <taxon>Pichiales</taxon>
        <taxon>Pichiaceae</taxon>
        <taxon>Ogataea</taxon>
    </lineage>
</organism>
<evidence type="ECO:0000259" key="3">
    <source>
        <dbReference type="PROSITE" id="PS51253"/>
    </source>
</evidence>
<dbReference type="SMART" id="SM00674">
    <property type="entry name" value="CENPB"/>
    <property type="match status" value="1"/>
</dbReference>
<reference evidence="4" key="2">
    <citation type="submission" date="2021-01" db="EMBL/GenBank/DDBJ databases">
        <authorList>
            <person name="Schikora-Tamarit M.A."/>
        </authorList>
    </citation>
    <scope>NUCLEOTIDE SEQUENCE</scope>
    <source>
        <strain evidence="4">CBS6075</strain>
    </source>
</reference>
<dbReference type="Pfam" id="PF03221">
    <property type="entry name" value="HTH_Tnp_Tc5"/>
    <property type="match status" value="1"/>
</dbReference>
<feature type="compositionally biased region" description="Low complexity" evidence="2">
    <location>
        <begin position="292"/>
        <end position="306"/>
    </location>
</feature>
<dbReference type="GO" id="GO:0005634">
    <property type="term" value="C:nucleus"/>
    <property type="evidence" value="ECO:0007669"/>
    <property type="project" value="TreeGrafter"/>
</dbReference>
<dbReference type="RefSeq" id="XP_046060193.1">
    <property type="nucleotide sequence ID" value="XM_046206426.1"/>
</dbReference>
<dbReference type="Proteomes" id="UP000769157">
    <property type="component" value="Unassembled WGS sequence"/>
</dbReference>
<dbReference type="SUPFAM" id="SSF46689">
    <property type="entry name" value="Homeodomain-like"/>
    <property type="match status" value="1"/>
</dbReference>
<feature type="compositionally biased region" description="Polar residues" evidence="2">
    <location>
        <begin position="179"/>
        <end position="220"/>
    </location>
</feature>
<feature type="compositionally biased region" description="Polar residues" evidence="2">
    <location>
        <begin position="265"/>
        <end position="285"/>
    </location>
</feature>
<dbReference type="OrthoDB" id="2507562at2759"/>
<evidence type="ECO:0000313" key="4">
    <source>
        <dbReference type="EMBL" id="KAH3663857.1"/>
    </source>
</evidence>
<sequence>MPSVGKDKLPRANLEQKIMIIDHFHNSKRPQSETVDFFRDQFSISTSSFSEWLKNEAELRLRYREAHQADSATSKSMRSSKRKLSFKYEPINRAMHKVVEDRLAQNLPITEPILREYWAKFAREYGVDDPKRLESFSHGWLSTFKRRHGLFKKQMRMAKTDANTSMRGSEPSSTSSTTANGNTDPELSNIMPSSDYSYPSTQPPNYDHQLTQPQPAFSNTRQQQQRHDQAEQHEYLLMESNENNAAAQTSTPTADRYQPYEVGQMINNSGPNGQSRSLATPSVMSFTPKPPHQQQTQPATHNGSFNSASAQFQSQISGYLPMDNRFPVAAPRQPRAEANEPDFGVDIADMEKLLFVYSERFFQQYGYQFSKSKEIFDAFKTKFMEEKLIYSSNGPKHGSTVDEMFMRRIR</sequence>
<gene>
    <name evidence="4" type="ORF">OGAPHI_005260</name>
</gene>
<dbReference type="InterPro" id="IPR050863">
    <property type="entry name" value="CenT-Element_Derived"/>
</dbReference>
<dbReference type="PROSITE" id="PS51253">
    <property type="entry name" value="HTH_CENPB"/>
    <property type="match status" value="1"/>
</dbReference>
<dbReference type="InterPro" id="IPR006600">
    <property type="entry name" value="HTH_CenpB_DNA-bd_dom"/>
</dbReference>
<protein>
    <recommendedName>
        <fullName evidence="3">HTH CENPB-type domain-containing protein</fullName>
    </recommendedName>
</protein>
<dbReference type="EMBL" id="JAEUBE010000366">
    <property type="protein sequence ID" value="KAH3663857.1"/>
    <property type="molecule type" value="Genomic_DNA"/>
</dbReference>
<proteinExistence type="predicted"/>
<keyword evidence="1" id="KW-0238">DNA-binding</keyword>
<dbReference type="AlphaFoldDB" id="A0A9P8P267"/>
<dbReference type="PANTHER" id="PTHR19303">
    <property type="entry name" value="TRANSPOSON"/>
    <property type="match status" value="1"/>
</dbReference>
<keyword evidence="5" id="KW-1185">Reference proteome</keyword>
<name>A0A9P8P267_9ASCO</name>
<evidence type="ECO:0000256" key="2">
    <source>
        <dbReference type="SAM" id="MobiDB-lite"/>
    </source>
</evidence>
<accession>A0A9P8P267</accession>
<reference evidence="4" key="1">
    <citation type="journal article" date="2021" name="Open Biol.">
        <title>Shared evolutionary footprints suggest mitochondrial oxidative damage underlies multiple complex I losses in fungi.</title>
        <authorList>
            <person name="Schikora-Tamarit M.A."/>
            <person name="Marcet-Houben M."/>
            <person name="Nosek J."/>
            <person name="Gabaldon T."/>
        </authorList>
    </citation>
    <scope>NUCLEOTIDE SEQUENCE</scope>
    <source>
        <strain evidence="4">CBS6075</strain>
    </source>
</reference>
<dbReference type="InterPro" id="IPR009057">
    <property type="entry name" value="Homeodomain-like_sf"/>
</dbReference>
<evidence type="ECO:0000313" key="5">
    <source>
        <dbReference type="Proteomes" id="UP000769157"/>
    </source>
</evidence>
<evidence type="ECO:0000256" key="1">
    <source>
        <dbReference type="ARBA" id="ARBA00023125"/>
    </source>
</evidence>
<feature type="compositionally biased region" description="Polar residues" evidence="2">
    <location>
        <begin position="161"/>
        <end position="171"/>
    </location>
</feature>
<comment type="caution">
    <text evidence="4">The sequence shown here is derived from an EMBL/GenBank/DDBJ whole genome shotgun (WGS) entry which is preliminary data.</text>
</comment>
<dbReference type="GeneID" id="70237224"/>
<dbReference type="PANTHER" id="PTHR19303:SF73">
    <property type="entry name" value="PROTEIN PDC2"/>
    <property type="match status" value="1"/>
</dbReference>
<dbReference type="GO" id="GO:0003677">
    <property type="term" value="F:DNA binding"/>
    <property type="evidence" value="ECO:0007669"/>
    <property type="project" value="UniProtKB-KW"/>
</dbReference>
<feature type="region of interest" description="Disordered" evidence="2">
    <location>
        <begin position="263"/>
        <end position="306"/>
    </location>
</feature>
<dbReference type="Gene3D" id="1.10.10.60">
    <property type="entry name" value="Homeodomain-like"/>
    <property type="match status" value="1"/>
</dbReference>
<feature type="region of interest" description="Disordered" evidence="2">
    <location>
        <begin position="157"/>
        <end position="229"/>
    </location>
</feature>
<feature type="domain" description="HTH CENPB-type" evidence="3">
    <location>
        <begin position="79"/>
        <end position="154"/>
    </location>
</feature>